<dbReference type="RefSeq" id="WP_116158182.1">
    <property type="nucleotide sequence ID" value="NZ_JACHJY010000008.1"/>
</dbReference>
<feature type="transmembrane region" description="Helical" evidence="2">
    <location>
        <begin position="134"/>
        <end position="157"/>
    </location>
</feature>
<sequence>MTVSPELSPPVTTTAPPPPPPPPRTGAFYRLAPRLHRYGLGMLRAGLGGVFVWFGVLKVIGLSPAAALVVAVLPFPAGGWFVPALGWAEIALGVWLMSGRARAAALPVLTAHLCGTFAVLVLTPALAFAHSNPLLLTLVGEFVVKNVVLLAGAVVVLTRPGRPEAGFTEAP</sequence>
<feature type="transmembrane region" description="Helical" evidence="2">
    <location>
        <begin position="79"/>
        <end position="97"/>
    </location>
</feature>
<keyword evidence="2" id="KW-1133">Transmembrane helix</keyword>
<dbReference type="EMBL" id="JACHJY010000008">
    <property type="protein sequence ID" value="MBB4984348.1"/>
    <property type="molecule type" value="Genomic_DNA"/>
</dbReference>
<organism evidence="3 4">
    <name type="scientific">Streptomyces nymphaeiformis</name>
    <dbReference type="NCBI Taxonomy" id="2663842"/>
    <lineage>
        <taxon>Bacteria</taxon>
        <taxon>Bacillati</taxon>
        <taxon>Actinomycetota</taxon>
        <taxon>Actinomycetes</taxon>
        <taxon>Kitasatosporales</taxon>
        <taxon>Streptomycetaceae</taxon>
        <taxon>Streptomyces</taxon>
    </lineage>
</organism>
<name>A0A7W7XEN7_9ACTN</name>
<reference evidence="3 4" key="1">
    <citation type="submission" date="2020-08" db="EMBL/GenBank/DDBJ databases">
        <title>Genomic Encyclopedia of Type Strains, Phase III (KMG-III): the genomes of soil and plant-associated and newly described type strains.</title>
        <authorList>
            <person name="Whitman W."/>
        </authorList>
    </citation>
    <scope>NUCLEOTIDE SEQUENCE [LARGE SCALE GENOMIC DNA]</scope>
    <source>
        <strain evidence="3 4">SFB5A</strain>
    </source>
</reference>
<evidence type="ECO:0000256" key="2">
    <source>
        <dbReference type="SAM" id="Phobius"/>
    </source>
</evidence>
<accession>A0A7W7XEN7</accession>
<dbReference type="AlphaFoldDB" id="A0A7W7XEN7"/>
<comment type="caution">
    <text evidence="3">The sequence shown here is derived from an EMBL/GenBank/DDBJ whole genome shotgun (WGS) entry which is preliminary data.</text>
</comment>
<dbReference type="Proteomes" id="UP000582643">
    <property type="component" value="Unassembled WGS sequence"/>
</dbReference>
<keyword evidence="2" id="KW-0812">Transmembrane</keyword>
<gene>
    <name evidence="3" type="ORF">GGE06_005294</name>
</gene>
<evidence type="ECO:0000313" key="4">
    <source>
        <dbReference type="Proteomes" id="UP000582643"/>
    </source>
</evidence>
<keyword evidence="2" id="KW-0472">Membrane</keyword>
<evidence type="ECO:0000313" key="3">
    <source>
        <dbReference type="EMBL" id="MBB4984348.1"/>
    </source>
</evidence>
<feature type="transmembrane region" description="Helical" evidence="2">
    <location>
        <begin position="50"/>
        <end position="73"/>
    </location>
</feature>
<proteinExistence type="predicted"/>
<evidence type="ECO:0000256" key="1">
    <source>
        <dbReference type="SAM" id="MobiDB-lite"/>
    </source>
</evidence>
<protein>
    <submittedName>
        <fullName evidence="3">Putative membrane protein YkgB</fullName>
    </submittedName>
</protein>
<feature type="region of interest" description="Disordered" evidence="1">
    <location>
        <begin position="1"/>
        <end position="23"/>
    </location>
</feature>
<keyword evidence="4" id="KW-1185">Reference proteome</keyword>
<feature type="transmembrane region" description="Helical" evidence="2">
    <location>
        <begin position="104"/>
        <end position="128"/>
    </location>
</feature>